<protein>
    <submittedName>
        <fullName evidence="1">Uncharacterized protein</fullName>
    </submittedName>
</protein>
<dbReference type="Proteomes" id="UP000251166">
    <property type="component" value="Chromosome"/>
</dbReference>
<sequence length="53" mass="6053">MLHAHFDVVLEAVVTGRRELIRLHRAGEIDDETLRELERDLDLEELSAISAKA</sequence>
<reference evidence="1 2" key="1">
    <citation type="submission" date="2018-07" db="EMBL/GenBank/DDBJ databases">
        <title>Rhizobium leguminosarum strain:ATCC 14479 Genome sequencing and assembly.</title>
        <authorList>
            <person name="Chakraborty R."/>
        </authorList>
    </citation>
    <scope>NUCLEOTIDE SEQUENCE [LARGE SCALE GENOMIC DNA]</scope>
    <source>
        <strain evidence="1 2">ATCC 14479</strain>
    </source>
</reference>
<dbReference type="AlphaFoldDB" id="A0A2Z4YE30"/>
<gene>
    <name evidence="1" type="ORF">DLJ82_1176</name>
</gene>
<dbReference type="EMBL" id="CP030760">
    <property type="protein sequence ID" value="AXA38782.1"/>
    <property type="molecule type" value="Genomic_DNA"/>
</dbReference>
<name>A0A2Z4YE30_RHILE</name>
<evidence type="ECO:0000313" key="2">
    <source>
        <dbReference type="Proteomes" id="UP000251166"/>
    </source>
</evidence>
<evidence type="ECO:0000313" key="1">
    <source>
        <dbReference type="EMBL" id="AXA38782.1"/>
    </source>
</evidence>
<proteinExistence type="predicted"/>
<accession>A0A2Z4YE30</accession>
<organism evidence="1 2">
    <name type="scientific">Rhizobium leguminosarum</name>
    <dbReference type="NCBI Taxonomy" id="384"/>
    <lineage>
        <taxon>Bacteria</taxon>
        <taxon>Pseudomonadati</taxon>
        <taxon>Pseudomonadota</taxon>
        <taxon>Alphaproteobacteria</taxon>
        <taxon>Hyphomicrobiales</taxon>
        <taxon>Rhizobiaceae</taxon>
        <taxon>Rhizobium/Agrobacterium group</taxon>
        <taxon>Rhizobium</taxon>
    </lineage>
</organism>